<name>M0LX01_9EURY</name>
<keyword evidence="2" id="KW-1185">Reference proteome</keyword>
<proteinExistence type="predicted"/>
<dbReference type="Proteomes" id="UP000011566">
    <property type="component" value="Unassembled WGS sequence"/>
</dbReference>
<organism evidence="1 2">
    <name type="scientific">Halococcus hamelinensis 100A6</name>
    <dbReference type="NCBI Taxonomy" id="1132509"/>
    <lineage>
        <taxon>Archaea</taxon>
        <taxon>Methanobacteriati</taxon>
        <taxon>Methanobacteriota</taxon>
        <taxon>Stenosarchaea group</taxon>
        <taxon>Halobacteria</taxon>
        <taxon>Halobacteriales</taxon>
        <taxon>Halococcaceae</taxon>
        <taxon>Halococcus</taxon>
    </lineage>
</organism>
<accession>M0LX01</accession>
<evidence type="ECO:0000313" key="1">
    <source>
        <dbReference type="EMBL" id="EMA37698.1"/>
    </source>
</evidence>
<gene>
    <name evidence="1" type="ORF">C447_12020</name>
</gene>
<dbReference type="PATRIC" id="fig|1132509.6.peg.2742"/>
<dbReference type="AlphaFoldDB" id="M0LX01"/>
<dbReference type="EMBL" id="AOMB01000033">
    <property type="protein sequence ID" value="EMA37698.1"/>
    <property type="molecule type" value="Genomic_DNA"/>
</dbReference>
<reference evidence="1 2" key="1">
    <citation type="journal article" date="2014" name="PLoS Genet.">
        <title>Phylogenetically driven sequencing of extremely halophilic archaea reveals strategies for static and dynamic osmo-response.</title>
        <authorList>
            <person name="Becker E.A."/>
            <person name="Seitzer P.M."/>
            <person name="Tritt A."/>
            <person name="Larsen D."/>
            <person name="Krusor M."/>
            <person name="Yao A.I."/>
            <person name="Wu D."/>
            <person name="Madern D."/>
            <person name="Eisen J.A."/>
            <person name="Darling A.E."/>
            <person name="Facciotti M.T."/>
        </authorList>
    </citation>
    <scope>NUCLEOTIDE SEQUENCE [LARGE SCALE GENOMIC DNA]</scope>
    <source>
        <strain evidence="1 2">100A6</strain>
    </source>
</reference>
<sequence length="60" mass="6928">MVQPPIESFLVRAYMSLPELTPSHDDILSRLIYFMNGLIAVWAYAERAIETVTRILTKVF</sequence>
<evidence type="ECO:0000313" key="2">
    <source>
        <dbReference type="Proteomes" id="UP000011566"/>
    </source>
</evidence>
<comment type="caution">
    <text evidence="1">The sequence shown here is derived from an EMBL/GenBank/DDBJ whole genome shotgun (WGS) entry which is preliminary data.</text>
</comment>
<protein>
    <submittedName>
        <fullName evidence="1">Uncharacterized protein</fullName>
    </submittedName>
</protein>